<accession>A0A9P9JGE1</accession>
<feature type="compositionally biased region" description="Basic residues" evidence="1">
    <location>
        <begin position="126"/>
        <end position="136"/>
    </location>
</feature>
<evidence type="ECO:0008006" key="4">
    <source>
        <dbReference type="Google" id="ProtNLM"/>
    </source>
</evidence>
<dbReference type="Proteomes" id="UP000717696">
    <property type="component" value="Unassembled WGS sequence"/>
</dbReference>
<sequence length="456" mass="48997">MASGLAIDSPTANNTDLVSATNPEATDLPARPSGPPALEPCPSTEAGSDPGPAAQNHVALRLAADSMAARIAGPVSAADPEVTSEAAELSRALATSAGDNLNDMPPPIRTAQSARELVAPPSSAASRKKPKPKKPSTRLFWRSEMTISFLEYLQEAGAEGRLNSTKVVYVKPVLADILVVMKTRWPDEPYTAQKLMTHYKNLRLKHKQFLSIAYKTGRVSASDEQWEAYDRQHGQSSAWLKTVGLPRPGLYSAVFEGNRAGGASAVEASDIAGINRIDLTTAEVEDEMPFDEEDDEDISEALDISLSTASASESSLATPLKRRAPSSSPSAVSARARRARRVHSSQQYEANGDTMTGSISLLAASIFEYTTAMREVGLQQARGFGPDLDIAISDGKERFRLSGARLVRFMYGLSASPATPVLWNHCNNDIIAKKAMLYELLGEEIEAIDNEEEIGP</sequence>
<dbReference type="EMBL" id="JAGMUU010000002">
    <property type="protein sequence ID" value="KAH7160582.1"/>
    <property type="molecule type" value="Genomic_DNA"/>
</dbReference>
<feature type="compositionally biased region" description="Polar residues" evidence="1">
    <location>
        <begin position="10"/>
        <end position="24"/>
    </location>
</feature>
<feature type="region of interest" description="Disordered" evidence="1">
    <location>
        <begin position="1"/>
        <end position="55"/>
    </location>
</feature>
<keyword evidence="3" id="KW-1185">Reference proteome</keyword>
<feature type="compositionally biased region" description="Low complexity" evidence="1">
    <location>
        <begin position="325"/>
        <end position="334"/>
    </location>
</feature>
<comment type="caution">
    <text evidence="2">The sequence shown here is derived from an EMBL/GenBank/DDBJ whole genome shotgun (WGS) entry which is preliminary data.</text>
</comment>
<gene>
    <name evidence="2" type="ORF">B0J13DRAFT_541389</name>
</gene>
<dbReference type="AlphaFoldDB" id="A0A9P9JGE1"/>
<protein>
    <recommendedName>
        <fullName evidence="4">Myb/SANT-like domain-containing protein</fullName>
    </recommendedName>
</protein>
<proteinExistence type="predicted"/>
<organism evidence="2 3">
    <name type="scientific">Dactylonectria estremocensis</name>
    <dbReference type="NCBI Taxonomy" id="1079267"/>
    <lineage>
        <taxon>Eukaryota</taxon>
        <taxon>Fungi</taxon>
        <taxon>Dikarya</taxon>
        <taxon>Ascomycota</taxon>
        <taxon>Pezizomycotina</taxon>
        <taxon>Sordariomycetes</taxon>
        <taxon>Hypocreomycetidae</taxon>
        <taxon>Hypocreales</taxon>
        <taxon>Nectriaceae</taxon>
        <taxon>Dactylonectria</taxon>
    </lineage>
</organism>
<evidence type="ECO:0000313" key="3">
    <source>
        <dbReference type="Proteomes" id="UP000717696"/>
    </source>
</evidence>
<feature type="region of interest" description="Disordered" evidence="1">
    <location>
        <begin position="309"/>
        <end position="351"/>
    </location>
</feature>
<feature type="region of interest" description="Disordered" evidence="1">
    <location>
        <begin position="115"/>
        <end position="137"/>
    </location>
</feature>
<evidence type="ECO:0000313" key="2">
    <source>
        <dbReference type="EMBL" id="KAH7160582.1"/>
    </source>
</evidence>
<dbReference type="OrthoDB" id="4957278at2759"/>
<evidence type="ECO:0000256" key="1">
    <source>
        <dbReference type="SAM" id="MobiDB-lite"/>
    </source>
</evidence>
<name>A0A9P9JGE1_9HYPO</name>
<feature type="compositionally biased region" description="Low complexity" evidence="1">
    <location>
        <begin position="309"/>
        <end position="318"/>
    </location>
</feature>
<reference evidence="2" key="1">
    <citation type="journal article" date="2021" name="Nat. Commun.">
        <title>Genetic determinants of endophytism in the Arabidopsis root mycobiome.</title>
        <authorList>
            <person name="Mesny F."/>
            <person name="Miyauchi S."/>
            <person name="Thiergart T."/>
            <person name="Pickel B."/>
            <person name="Atanasova L."/>
            <person name="Karlsson M."/>
            <person name="Huettel B."/>
            <person name="Barry K.W."/>
            <person name="Haridas S."/>
            <person name="Chen C."/>
            <person name="Bauer D."/>
            <person name="Andreopoulos W."/>
            <person name="Pangilinan J."/>
            <person name="LaButti K."/>
            <person name="Riley R."/>
            <person name="Lipzen A."/>
            <person name="Clum A."/>
            <person name="Drula E."/>
            <person name="Henrissat B."/>
            <person name="Kohler A."/>
            <person name="Grigoriev I.V."/>
            <person name="Martin F.M."/>
            <person name="Hacquard S."/>
        </authorList>
    </citation>
    <scope>NUCLEOTIDE SEQUENCE</scope>
    <source>
        <strain evidence="2">MPI-CAGE-AT-0021</strain>
    </source>
</reference>